<sequence>MGGSCKEEQHPYQLAHLKCTFSLLRNLVFSIKVMPFRMTTLGIRVYVALRVDDIEDGVS</sequence>
<evidence type="ECO:0000313" key="1">
    <source>
        <dbReference type="EMBL" id="RZT94847.1"/>
    </source>
</evidence>
<proteinExistence type="predicted"/>
<comment type="caution">
    <text evidence="1">The sequence shown here is derived from an EMBL/GenBank/DDBJ whole genome shotgun (WGS) entry which is preliminary data.</text>
</comment>
<dbReference type="AlphaFoldDB" id="A0A4Q7VEW6"/>
<gene>
    <name evidence="1" type="ORF">EV681_3276</name>
</gene>
<protein>
    <submittedName>
        <fullName evidence="1">Uncharacterized protein</fullName>
    </submittedName>
</protein>
<organism evidence="1 2">
    <name type="scientific">Advenella incenata</name>
    <dbReference type="NCBI Taxonomy" id="267800"/>
    <lineage>
        <taxon>Bacteria</taxon>
        <taxon>Pseudomonadati</taxon>
        <taxon>Pseudomonadota</taxon>
        <taxon>Betaproteobacteria</taxon>
        <taxon>Burkholderiales</taxon>
        <taxon>Alcaligenaceae</taxon>
    </lineage>
</organism>
<accession>A0A4Q7VEW6</accession>
<name>A0A4Q7VEW6_9BURK</name>
<dbReference type="EMBL" id="SHKO01000002">
    <property type="protein sequence ID" value="RZT94847.1"/>
    <property type="molecule type" value="Genomic_DNA"/>
</dbReference>
<reference evidence="1 2" key="1">
    <citation type="submission" date="2019-02" db="EMBL/GenBank/DDBJ databases">
        <title>Genomic Encyclopedia of Type Strains, Phase IV (KMG-IV): sequencing the most valuable type-strain genomes for metagenomic binning, comparative biology and taxonomic classification.</title>
        <authorList>
            <person name="Goeker M."/>
        </authorList>
    </citation>
    <scope>NUCLEOTIDE SEQUENCE [LARGE SCALE GENOMIC DNA]</scope>
    <source>
        <strain evidence="1 2">DSM 23814</strain>
    </source>
</reference>
<evidence type="ECO:0000313" key="2">
    <source>
        <dbReference type="Proteomes" id="UP000293398"/>
    </source>
</evidence>
<keyword evidence="2" id="KW-1185">Reference proteome</keyword>
<dbReference type="Proteomes" id="UP000293398">
    <property type="component" value="Unassembled WGS sequence"/>
</dbReference>